<feature type="compositionally biased region" description="Low complexity" evidence="1">
    <location>
        <begin position="68"/>
        <end position="78"/>
    </location>
</feature>
<feature type="compositionally biased region" description="Low complexity" evidence="1">
    <location>
        <begin position="188"/>
        <end position="201"/>
    </location>
</feature>
<keyword evidence="2" id="KW-1133">Transmembrane helix</keyword>
<protein>
    <submittedName>
        <fullName evidence="3">Uncharacterized protein</fullName>
    </submittedName>
</protein>
<dbReference type="EMBL" id="ASGP02000001">
    <property type="protein sequence ID" value="KAH9526225.1"/>
    <property type="molecule type" value="Genomic_DNA"/>
</dbReference>
<feature type="region of interest" description="Disordered" evidence="1">
    <location>
        <begin position="188"/>
        <end position="222"/>
    </location>
</feature>
<sequence length="334" mass="35078">MLVRSSRSSQSSIVTNRSTYLQLMAKSISTKIIILILALSIVQSMVMVKGSSMEKSSSSMAQLKQNPTSGSSSTSSQSLNGKPSGSSMNSVNTINSGSSSSSTGALLKPLMSTFMSTTSANGVPNPYPFRTMIGNLMFRLRQHRTQMLLIPSVIRIVYQYRRPIVDGLSTAYQSLVAASPALSASAPAAASSSGARISGSSDMDDSESSNSNGGQESDPMMTSASNPYLQMLLASANSPDQQAHRLIQNQVPSTNHHQHQQHPLAMTSGATLYNLMAAAAYQEALQQAAAYTAAAAHPRPASPLVTTATEAFSPVAAAAAALYHPSSYAPFAFV</sequence>
<reference evidence="3" key="2">
    <citation type="journal article" date="2022" name="Res Sq">
        <title>Comparative Genomics Reveals Insights into the Divergent Evolution of Astigmatic Mites and Household Pest Adaptations.</title>
        <authorList>
            <person name="Xiong Q."/>
            <person name="Wan A.T.-Y."/>
            <person name="Liu X.-Y."/>
            <person name="Fung C.S.-H."/>
            <person name="Xiao X."/>
            <person name="Malainual N."/>
            <person name="Hou J."/>
            <person name="Wang L."/>
            <person name="Wang M."/>
            <person name="Yang K."/>
            <person name="Cui Y."/>
            <person name="Leung E."/>
            <person name="Nong W."/>
            <person name="Shin S.-K."/>
            <person name="Au S."/>
            <person name="Jeong K.Y."/>
            <person name="Chew F.T."/>
            <person name="Hui J."/>
            <person name="Leung T.F."/>
            <person name="Tungtrongchitr A."/>
            <person name="Zhong N."/>
            <person name="Liu Z."/>
            <person name="Tsui S."/>
        </authorList>
    </citation>
    <scope>NUCLEOTIDE SEQUENCE</scope>
    <source>
        <strain evidence="3">Derf</strain>
        <tissue evidence="3">Whole organism</tissue>
    </source>
</reference>
<keyword evidence="2" id="KW-0472">Membrane</keyword>
<feature type="compositionally biased region" description="Polar residues" evidence="1">
    <location>
        <begin position="79"/>
        <end position="88"/>
    </location>
</feature>
<keyword evidence="4" id="KW-1185">Reference proteome</keyword>
<feature type="region of interest" description="Disordered" evidence="1">
    <location>
        <begin position="57"/>
        <end position="101"/>
    </location>
</feature>
<dbReference type="Proteomes" id="UP000790347">
    <property type="component" value="Unassembled WGS sequence"/>
</dbReference>
<reference evidence="3" key="1">
    <citation type="submission" date="2013-05" db="EMBL/GenBank/DDBJ databases">
        <authorList>
            <person name="Yim A.K.Y."/>
            <person name="Chan T.F."/>
            <person name="Ji K.M."/>
            <person name="Liu X.Y."/>
            <person name="Zhou J.W."/>
            <person name="Li R.Q."/>
            <person name="Yang K.Y."/>
            <person name="Li J."/>
            <person name="Li M."/>
            <person name="Law P.T.W."/>
            <person name="Wu Y.L."/>
            <person name="Cai Z.L."/>
            <person name="Qin H."/>
            <person name="Bao Y."/>
            <person name="Leung R.K.K."/>
            <person name="Ng P.K.S."/>
            <person name="Zou J."/>
            <person name="Zhong X.J."/>
            <person name="Ran P.X."/>
            <person name="Zhong N.S."/>
            <person name="Liu Z.G."/>
            <person name="Tsui S.K.W."/>
        </authorList>
    </citation>
    <scope>NUCLEOTIDE SEQUENCE</scope>
    <source>
        <strain evidence="3">Derf</strain>
        <tissue evidence="3">Whole organism</tissue>
    </source>
</reference>
<dbReference type="AlphaFoldDB" id="A0A922LCD9"/>
<name>A0A922LCD9_DERFA</name>
<comment type="caution">
    <text evidence="3">The sequence shown here is derived from an EMBL/GenBank/DDBJ whole genome shotgun (WGS) entry which is preliminary data.</text>
</comment>
<feature type="transmembrane region" description="Helical" evidence="2">
    <location>
        <begin position="28"/>
        <end position="48"/>
    </location>
</feature>
<feature type="compositionally biased region" description="Low complexity" evidence="1">
    <location>
        <begin position="89"/>
        <end position="101"/>
    </location>
</feature>
<keyword evidence="2" id="KW-0812">Transmembrane</keyword>
<feature type="compositionally biased region" description="Low complexity" evidence="1">
    <location>
        <begin position="208"/>
        <end position="218"/>
    </location>
</feature>
<evidence type="ECO:0000313" key="4">
    <source>
        <dbReference type="Proteomes" id="UP000790347"/>
    </source>
</evidence>
<accession>A0A922LCD9</accession>
<evidence type="ECO:0000256" key="2">
    <source>
        <dbReference type="SAM" id="Phobius"/>
    </source>
</evidence>
<evidence type="ECO:0000313" key="3">
    <source>
        <dbReference type="EMBL" id="KAH9526225.1"/>
    </source>
</evidence>
<proteinExistence type="predicted"/>
<organism evidence="3 4">
    <name type="scientific">Dermatophagoides farinae</name>
    <name type="common">American house dust mite</name>
    <dbReference type="NCBI Taxonomy" id="6954"/>
    <lineage>
        <taxon>Eukaryota</taxon>
        <taxon>Metazoa</taxon>
        <taxon>Ecdysozoa</taxon>
        <taxon>Arthropoda</taxon>
        <taxon>Chelicerata</taxon>
        <taxon>Arachnida</taxon>
        <taxon>Acari</taxon>
        <taxon>Acariformes</taxon>
        <taxon>Sarcoptiformes</taxon>
        <taxon>Astigmata</taxon>
        <taxon>Psoroptidia</taxon>
        <taxon>Analgoidea</taxon>
        <taxon>Pyroglyphidae</taxon>
        <taxon>Dermatophagoidinae</taxon>
        <taxon>Dermatophagoides</taxon>
    </lineage>
</organism>
<gene>
    <name evidence="3" type="ORF">DERF_000325</name>
</gene>
<evidence type="ECO:0000256" key="1">
    <source>
        <dbReference type="SAM" id="MobiDB-lite"/>
    </source>
</evidence>